<keyword evidence="3" id="KW-0573">Peptidoglycan synthesis</keyword>
<keyword evidence="3" id="KW-0521">NADP</keyword>
<comment type="similarity">
    <text evidence="1 3">Belongs to the MurB family.</text>
</comment>
<comment type="subcellular location">
    <subcellularLocation>
        <location evidence="3">Cytoplasm</location>
    </subcellularLocation>
</comment>
<dbReference type="RefSeq" id="WP_157629894.1">
    <property type="nucleotide sequence ID" value="NZ_CP047990.1"/>
</dbReference>
<evidence type="ECO:0000256" key="2">
    <source>
        <dbReference type="ARBA" id="ARBA00022827"/>
    </source>
</evidence>
<evidence type="ECO:0000256" key="3">
    <source>
        <dbReference type="HAMAP-Rule" id="MF_00037"/>
    </source>
</evidence>
<dbReference type="GO" id="GO:0051301">
    <property type="term" value="P:cell division"/>
    <property type="evidence" value="ECO:0007669"/>
    <property type="project" value="UniProtKB-KW"/>
</dbReference>
<reference evidence="5" key="1">
    <citation type="journal article" date="2019" name="Int. J. Food Microbiol.">
        <title>Developing a novel molecular serotyping system based on capsular polysaccharide synthesis gene clusters of Vibrio parahaemolyticus.</title>
        <authorList>
            <person name="Pang Y."/>
            <person name="Guo X."/>
            <person name="Tian X."/>
            <person name="Liu F."/>
            <person name="Wang L."/>
            <person name="Wu J."/>
            <person name="Zhang S."/>
            <person name="Li S."/>
            <person name="Liu B."/>
        </authorList>
    </citation>
    <scope>NUCLEOTIDE SEQUENCE</scope>
    <source>
        <strain evidence="5">G3500</strain>
    </source>
</reference>
<name>A0A5P5X5Z7_VIBPH</name>
<dbReference type="EC" id="1.3.1.98" evidence="3"/>
<keyword evidence="3" id="KW-0963">Cytoplasm</keyword>
<dbReference type="PROSITE" id="PS51387">
    <property type="entry name" value="FAD_PCMH"/>
    <property type="match status" value="1"/>
</dbReference>
<dbReference type="Pfam" id="PF01565">
    <property type="entry name" value="FAD_binding_4"/>
    <property type="match status" value="1"/>
</dbReference>
<comment type="pathway">
    <text evidence="3">Cell wall biogenesis; peptidoglycan biosynthesis.</text>
</comment>
<feature type="active site" evidence="3">
    <location>
        <position position="329"/>
    </location>
</feature>
<dbReference type="UniPathway" id="UPA00219"/>
<dbReference type="InterPro" id="IPR006094">
    <property type="entry name" value="Oxid_FAD_bind_N"/>
</dbReference>
<dbReference type="InterPro" id="IPR016169">
    <property type="entry name" value="FAD-bd_PCMH_sub2"/>
</dbReference>
<keyword evidence="3" id="KW-0961">Cell wall biogenesis/degradation</keyword>
<dbReference type="PANTHER" id="PTHR21071">
    <property type="entry name" value="UDP-N-ACETYLENOLPYRUVOYLGLUCOSAMINE REDUCTASE"/>
    <property type="match status" value="1"/>
</dbReference>
<evidence type="ECO:0000313" key="5">
    <source>
        <dbReference type="EMBL" id="QFF90668.1"/>
    </source>
</evidence>
<accession>A0A5P5X5Z7</accession>
<dbReference type="InterPro" id="IPR003170">
    <property type="entry name" value="MurB"/>
</dbReference>
<keyword evidence="3" id="KW-0560">Oxidoreductase</keyword>
<dbReference type="Gene3D" id="3.30.465.10">
    <property type="match status" value="1"/>
</dbReference>
<dbReference type="AlphaFoldDB" id="A0A5P5X5Z7"/>
<dbReference type="GO" id="GO:0071555">
    <property type="term" value="P:cell wall organization"/>
    <property type="evidence" value="ECO:0007669"/>
    <property type="project" value="UniProtKB-KW"/>
</dbReference>
<dbReference type="PANTHER" id="PTHR21071:SF4">
    <property type="entry name" value="UDP-N-ACETYLENOLPYRUVOYLGLUCOSAMINE REDUCTASE"/>
    <property type="match status" value="1"/>
</dbReference>
<protein>
    <recommendedName>
        <fullName evidence="3">UDP-N-acetylenolpyruvoylglucosamine reductase</fullName>
        <ecNumber evidence="3">1.3.1.98</ecNumber>
    </recommendedName>
    <alternativeName>
        <fullName evidence="3">UDP-N-acetylmuramate dehydrogenase</fullName>
    </alternativeName>
</protein>
<gene>
    <name evidence="5" type="primary">wzy</name>
    <name evidence="3" type="synonym">murB</name>
</gene>
<dbReference type="GO" id="GO:0008762">
    <property type="term" value="F:UDP-N-acetylmuramate dehydrogenase activity"/>
    <property type="evidence" value="ECO:0007669"/>
    <property type="project" value="UniProtKB-UniRule"/>
</dbReference>
<dbReference type="HAMAP" id="MF_00037">
    <property type="entry name" value="MurB"/>
    <property type="match status" value="1"/>
</dbReference>
<comment type="catalytic activity">
    <reaction evidence="3">
        <text>UDP-N-acetyl-alpha-D-muramate + NADP(+) = UDP-N-acetyl-3-O-(1-carboxyvinyl)-alpha-D-glucosamine + NADPH + H(+)</text>
        <dbReference type="Rhea" id="RHEA:12248"/>
        <dbReference type="ChEBI" id="CHEBI:15378"/>
        <dbReference type="ChEBI" id="CHEBI:57783"/>
        <dbReference type="ChEBI" id="CHEBI:58349"/>
        <dbReference type="ChEBI" id="CHEBI:68483"/>
        <dbReference type="ChEBI" id="CHEBI:70757"/>
        <dbReference type="EC" id="1.3.1.98"/>
    </reaction>
</comment>
<sequence length="359" mass="41868">MKVLIDYLNKHQIAYELEVDLSNITFGKVGGICENIIYPKSSEQIKSLVNFLNKKNIMFTIIGETSNMLFLDDVKYGVLLSTKLMNKVEFSKDYNSVFVESGCNLGFFLRKLYSMKMKGFDGLEGIPGSVGGAIFMNAGAYGYETSTFISRVFCVDTVTGDLVEFKRKDCNFKQRSSLFREKRNLLIVAAEFQLSKDKSIDYLERIANFHTARNCYQEYVLPNMGSVFTAKRCVYEELANVDWKYKIKKALWMRLYHNRWSRFLYLRNPNRKKLNDMTIKHFNLQSVSKVISSKHINMFANKNATSWDMIDYIFRMQEILQGKVELENEIVRNNIIKVVNEEIVLKYKDKLELKLCNNE</sequence>
<feature type="domain" description="FAD-binding PCMH-type" evidence="4">
    <location>
        <begin position="29"/>
        <end position="197"/>
    </location>
</feature>
<dbReference type="EMBL" id="MK473657">
    <property type="protein sequence ID" value="QFF90668.1"/>
    <property type="molecule type" value="Genomic_DNA"/>
</dbReference>
<comment type="function">
    <text evidence="3">Cell wall formation.</text>
</comment>
<comment type="cofactor">
    <cofactor evidence="3">
        <name>FAD</name>
        <dbReference type="ChEBI" id="CHEBI:57692"/>
    </cofactor>
</comment>
<feature type="active site" evidence="3">
    <location>
        <position position="175"/>
    </location>
</feature>
<dbReference type="GO" id="GO:0009252">
    <property type="term" value="P:peptidoglycan biosynthetic process"/>
    <property type="evidence" value="ECO:0007669"/>
    <property type="project" value="UniProtKB-UniRule"/>
</dbReference>
<evidence type="ECO:0000256" key="1">
    <source>
        <dbReference type="ARBA" id="ARBA00010485"/>
    </source>
</evidence>
<dbReference type="GO" id="GO:0005829">
    <property type="term" value="C:cytosol"/>
    <property type="evidence" value="ECO:0007669"/>
    <property type="project" value="TreeGrafter"/>
</dbReference>
<keyword evidence="3" id="KW-0285">Flavoprotein</keyword>
<proteinExistence type="inferred from homology"/>
<dbReference type="Gene3D" id="3.30.43.10">
    <property type="entry name" value="Uridine Diphospho-n-acetylenolpyruvylglucosamine Reductase, domain 2"/>
    <property type="match status" value="1"/>
</dbReference>
<feature type="active site" description="Proton donor" evidence="3">
    <location>
        <position position="226"/>
    </location>
</feature>
<keyword evidence="2 3" id="KW-0274">FAD</keyword>
<keyword evidence="3" id="KW-0133">Cell shape</keyword>
<keyword evidence="3" id="KW-0132">Cell division</keyword>
<dbReference type="InterPro" id="IPR016166">
    <property type="entry name" value="FAD-bd_PCMH"/>
</dbReference>
<dbReference type="InterPro" id="IPR036318">
    <property type="entry name" value="FAD-bd_PCMH-like_sf"/>
</dbReference>
<dbReference type="GO" id="GO:0071949">
    <property type="term" value="F:FAD binding"/>
    <property type="evidence" value="ECO:0007669"/>
    <property type="project" value="InterPro"/>
</dbReference>
<dbReference type="SUPFAM" id="SSF56176">
    <property type="entry name" value="FAD-binding/transporter-associated domain-like"/>
    <property type="match status" value="1"/>
</dbReference>
<evidence type="ECO:0000259" key="4">
    <source>
        <dbReference type="PROSITE" id="PS51387"/>
    </source>
</evidence>
<keyword evidence="3" id="KW-0131">Cell cycle</keyword>
<organism evidence="5">
    <name type="scientific">Vibrio parahaemolyticus</name>
    <dbReference type="NCBI Taxonomy" id="670"/>
    <lineage>
        <taxon>Bacteria</taxon>
        <taxon>Pseudomonadati</taxon>
        <taxon>Pseudomonadota</taxon>
        <taxon>Gammaproteobacteria</taxon>
        <taxon>Vibrionales</taxon>
        <taxon>Vibrionaceae</taxon>
        <taxon>Vibrio</taxon>
    </lineage>
</organism>
<dbReference type="InterPro" id="IPR016167">
    <property type="entry name" value="FAD-bd_PCMH_sub1"/>
</dbReference>
<dbReference type="GO" id="GO:0008360">
    <property type="term" value="P:regulation of cell shape"/>
    <property type="evidence" value="ECO:0007669"/>
    <property type="project" value="UniProtKB-KW"/>
</dbReference>